<reference evidence="2 3" key="1">
    <citation type="submission" date="2016-10" db="EMBL/GenBank/DDBJ databases">
        <authorList>
            <person name="Varghese N."/>
            <person name="Submissions S."/>
        </authorList>
    </citation>
    <scope>NUCLEOTIDE SEQUENCE [LARGE SCALE GENOMIC DNA]</scope>
    <source>
        <strain evidence="2 3">BS3780</strain>
    </source>
</reference>
<name>A0ABY0ZIZ4_9PSED</name>
<feature type="transmembrane region" description="Helical" evidence="1">
    <location>
        <begin position="38"/>
        <end position="62"/>
    </location>
</feature>
<protein>
    <submittedName>
        <fullName evidence="2">Uncharacterized protein</fullName>
    </submittedName>
</protein>
<keyword evidence="3" id="KW-1185">Reference proteome</keyword>
<organism evidence="2 3">
    <name type="scientific">Pseudomonas kilonensis</name>
    <dbReference type="NCBI Taxonomy" id="132476"/>
    <lineage>
        <taxon>Bacteria</taxon>
        <taxon>Pseudomonadati</taxon>
        <taxon>Pseudomonadota</taxon>
        <taxon>Gammaproteobacteria</taxon>
        <taxon>Pseudomonadales</taxon>
        <taxon>Pseudomonadaceae</taxon>
        <taxon>Pseudomonas</taxon>
    </lineage>
</organism>
<evidence type="ECO:0000256" key="1">
    <source>
        <dbReference type="SAM" id="Phobius"/>
    </source>
</evidence>
<comment type="caution">
    <text evidence="2">The sequence shown here is derived from an EMBL/GenBank/DDBJ whole genome shotgun (WGS) entry which is preliminary data.</text>
</comment>
<dbReference type="Proteomes" id="UP000183915">
    <property type="component" value="Unassembled WGS sequence"/>
</dbReference>
<proteinExistence type="predicted"/>
<evidence type="ECO:0000313" key="3">
    <source>
        <dbReference type="Proteomes" id="UP000183915"/>
    </source>
</evidence>
<accession>A0ABY0ZIZ4</accession>
<feature type="transmembrane region" description="Helical" evidence="1">
    <location>
        <begin position="7"/>
        <end position="26"/>
    </location>
</feature>
<dbReference type="EMBL" id="FNTT01000002">
    <property type="protein sequence ID" value="SEE79423.1"/>
    <property type="molecule type" value="Genomic_DNA"/>
</dbReference>
<sequence length="68" mass="7627">MHAKKIFELLMSLLAYAVVSLLWFAYAVPDMIEQDSDLLLIMAATGSIIWMCATGCIVLYMIQKVRAT</sequence>
<keyword evidence="1" id="KW-1133">Transmembrane helix</keyword>
<gene>
    <name evidence="2" type="ORF">SAMN04490188_5762</name>
</gene>
<keyword evidence="1" id="KW-0812">Transmembrane</keyword>
<evidence type="ECO:0000313" key="2">
    <source>
        <dbReference type="EMBL" id="SEE79423.1"/>
    </source>
</evidence>
<keyword evidence="1" id="KW-0472">Membrane</keyword>